<dbReference type="InterPro" id="IPR058781">
    <property type="entry name" value="HH_AprE-like"/>
</dbReference>
<gene>
    <name evidence="13" type="ORF">SAMN05444486_101251</name>
</gene>
<reference evidence="13 14" key="1">
    <citation type="submission" date="2016-10" db="EMBL/GenBank/DDBJ databases">
        <authorList>
            <person name="de Groot N.N."/>
        </authorList>
    </citation>
    <scope>NUCLEOTIDE SEQUENCE [LARGE SCALE GENOMIC DNA]</scope>
    <source>
        <strain evidence="13 14">DSM 24677</strain>
    </source>
</reference>
<feature type="coiled-coil region" evidence="10">
    <location>
        <begin position="270"/>
        <end position="304"/>
    </location>
</feature>
<evidence type="ECO:0000313" key="13">
    <source>
        <dbReference type="EMBL" id="SDY11250.1"/>
    </source>
</evidence>
<keyword evidence="3 9" id="KW-0813">Transport</keyword>
<dbReference type="OrthoDB" id="9810980at2"/>
<evidence type="ECO:0000256" key="5">
    <source>
        <dbReference type="ARBA" id="ARBA00022519"/>
    </source>
</evidence>
<evidence type="ECO:0000256" key="2">
    <source>
        <dbReference type="ARBA" id="ARBA00009477"/>
    </source>
</evidence>
<dbReference type="PRINTS" id="PR01490">
    <property type="entry name" value="RTXTOXIND"/>
</dbReference>
<comment type="similarity">
    <text evidence="2 9">Belongs to the membrane fusion protein (MFP) (TC 8.A.1) family.</text>
</comment>
<dbReference type="Pfam" id="PF25994">
    <property type="entry name" value="HH_AprE"/>
    <property type="match status" value="1"/>
</dbReference>
<dbReference type="PANTHER" id="PTHR30386:SF17">
    <property type="entry name" value="ALKALINE PROTEASE SECRETION PROTEIN APRE"/>
    <property type="match status" value="1"/>
</dbReference>
<dbReference type="Gene3D" id="2.40.30.170">
    <property type="match status" value="1"/>
</dbReference>
<keyword evidence="5 9" id="KW-0997">Cell inner membrane</keyword>
<dbReference type="GO" id="GO:0005886">
    <property type="term" value="C:plasma membrane"/>
    <property type="evidence" value="ECO:0007669"/>
    <property type="project" value="UniProtKB-SubCell"/>
</dbReference>
<dbReference type="RefSeq" id="WP_089887187.1">
    <property type="nucleotide sequence ID" value="NZ_CALJFH010000018.1"/>
</dbReference>
<evidence type="ECO:0000256" key="7">
    <source>
        <dbReference type="ARBA" id="ARBA00022989"/>
    </source>
</evidence>
<dbReference type="AlphaFoldDB" id="A0A1H3H7D4"/>
<sequence>MSNTRPPESRLSEAQAARTEINRAWPARMPVFVGLFALMLLVGGFGSWSIFSSLAGAIVASGRVEVEQNRQIVQHLDGGIVAEILIKEGDRVSAGQTLIKLDSASLGSEFTIVQSQLFELMARRARLEAERDTSSSLTFDPELDQLAKTSAEIAELMDGQTRLFDARAESVTREREQLAKRREQILDQVRGIEAQTEALVQQIALISEELEAQNSLLERGLAQASRVLALRREEARLLGQVGELRSNKAQAEGRTTELDIESLKLTSSLREEAISQLRDLRVQELELRERRQRLSERLSRLAIQAPASGIVYGLTVNTPRAVIRAAEPVLYVVPQDRPLVIAAQVPVIHIDKVYAGQSVNLRFSALDQRRTPELYGQVVTVSADAFMDEAQGTSYYRAEIALNTGELAKLPEGAVLIPGMPAEAFILTSERSPMDYLIKPLWDYFEQAFRE</sequence>
<evidence type="ECO:0000313" key="14">
    <source>
        <dbReference type="Proteomes" id="UP000199026"/>
    </source>
</evidence>
<evidence type="ECO:0000256" key="9">
    <source>
        <dbReference type="RuleBase" id="RU365093"/>
    </source>
</evidence>
<keyword evidence="4 9" id="KW-1003">Cell membrane</keyword>
<evidence type="ECO:0000256" key="1">
    <source>
        <dbReference type="ARBA" id="ARBA00004377"/>
    </source>
</evidence>
<feature type="domain" description="AprE-like beta-barrel" evidence="12">
    <location>
        <begin position="339"/>
        <end position="428"/>
    </location>
</feature>
<evidence type="ECO:0000256" key="6">
    <source>
        <dbReference type="ARBA" id="ARBA00022692"/>
    </source>
</evidence>
<dbReference type="InterPro" id="IPR010129">
    <property type="entry name" value="T1SS_HlyD"/>
</dbReference>
<dbReference type="PANTHER" id="PTHR30386">
    <property type="entry name" value="MEMBRANE FUSION SUBUNIT OF EMRAB-TOLC MULTIDRUG EFFLUX PUMP"/>
    <property type="match status" value="1"/>
</dbReference>
<dbReference type="GeneID" id="78123058"/>
<dbReference type="InterPro" id="IPR058982">
    <property type="entry name" value="Beta-barrel_AprE"/>
</dbReference>
<organism evidence="13 14">
    <name type="scientific">Lentibacter algarum</name>
    <dbReference type="NCBI Taxonomy" id="576131"/>
    <lineage>
        <taxon>Bacteria</taxon>
        <taxon>Pseudomonadati</taxon>
        <taxon>Pseudomonadota</taxon>
        <taxon>Alphaproteobacteria</taxon>
        <taxon>Rhodobacterales</taxon>
        <taxon>Roseobacteraceae</taxon>
        <taxon>Lentibacter</taxon>
    </lineage>
</organism>
<keyword evidence="7 9" id="KW-1133">Transmembrane helix</keyword>
<dbReference type="Gene3D" id="2.40.50.100">
    <property type="match status" value="1"/>
</dbReference>
<evidence type="ECO:0000259" key="11">
    <source>
        <dbReference type="Pfam" id="PF25994"/>
    </source>
</evidence>
<dbReference type="NCBIfam" id="TIGR01843">
    <property type="entry name" value="type_I_hlyD"/>
    <property type="match status" value="1"/>
</dbReference>
<dbReference type="EMBL" id="FNPR01000001">
    <property type="protein sequence ID" value="SDY11250.1"/>
    <property type="molecule type" value="Genomic_DNA"/>
</dbReference>
<keyword evidence="8 9" id="KW-0472">Membrane</keyword>
<feature type="domain" description="AprE-like long alpha-helical hairpin" evidence="11">
    <location>
        <begin position="108"/>
        <end position="295"/>
    </location>
</feature>
<dbReference type="GO" id="GO:0015031">
    <property type="term" value="P:protein transport"/>
    <property type="evidence" value="ECO:0007669"/>
    <property type="project" value="InterPro"/>
</dbReference>
<dbReference type="Pfam" id="PF26002">
    <property type="entry name" value="Beta-barrel_AprE"/>
    <property type="match status" value="1"/>
</dbReference>
<feature type="coiled-coil region" evidence="10">
    <location>
        <begin position="168"/>
        <end position="227"/>
    </location>
</feature>
<dbReference type="Proteomes" id="UP000199026">
    <property type="component" value="Unassembled WGS sequence"/>
</dbReference>
<evidence type="ECO:0000256" key="10">
    <source>
        <dbReference type="SAM" id="Coils"/>
    </source>
</evidence>
<dbReference type="InterPro" id="IPR050739">
    <property type="entry name" value="MFP"/>
</dbReference>
<keyword evidence="6 9" id="KW-0812">Transmembrane</keyword>
<evidence type="ECO:0000256" key="8">
    <source>
        <dbReference type="ARBA" id="ARBA00023136"/>
    </source>
</evidence>
<evidence type="ECO:0000256" key="4">
    <source>
        <dbReference type="ARBA" id="ARBA00022475"/>
    </source>
</evidence>
<dbReference type="STRING" id="576131.SAMN05444486_101251"/>
<evidence type="ECO:0000256" key="3">
    <source>
        <dbReference type="ARBA" id="ARBA00022448"/>
    </source>
</evidence>
<comment type="subcellular location">
    <subcellularLocation>
        <location evidence="1 9">Cell inner membrane</location>
        <topology evidence="1 9">Single-pass membrane protein</topology>
    </subcellularLocation>
</comment>
<keyword evidence="10" id="KW-0175">Coiled coil</keyword>
<feature type="transmembrane region" description="Helical" evidence="9">
    <location>
        <begin position="31"/>
        <end position="51"/>
    </location>
</feature>
<name>A0A1H3H7D4_9RHOB</name>
<proteinExistence type="inferred from homology"/>
<protein>
    <recommendedName>
        <fullName evidence="9">Membrane fusion protein (MFP) family protein</fullName>
    </recommendedName>
</protein>
<accession>A0A1H3H7D4</accession>
<evidence type="ECO:0000259" key="12">
    <source>
        <dbReference type="Pfam" id="PF26002"/>
    </source>
</evidence>
<keyword evidence="14" id="KW-1185">Reference proteome</keyword>